<dbReference type="EMBL" id="SPOI01000102">
    <property type="protein sequence ID" value="TIB37387.1"/>
    <property type="molecule type" value="Genomic_DNA"/>
</dbReference>
<feature type="region of interest" description="Disordered" evidence="5">
    <location>
        <begin position="1"/>
        <end position="38"/>
    </location>
</feature>
<dbReference type="Proteomes" id="UP000310689">
    <property type="component" value="Unassembled WGS sequence"/>
</dbReference>
<evidence type="ECO:0000256" key="3">
    <source>
        <dbReference type="ARBA" id="ARBA00023002"/>
    </source>
</evidence>
<evidence type="ECO:0000256" key="2">
    <source>
        <dbReference type="ARBA" id="ARBA00022737"/>
    </source>
</evidence>
<feature type="domain" description="NADP-dependent oxidoreductase" evidence="6">
    <location>
        <begin position="83"/>
        <end position="354"/>
    </location>
</feature>
<dbReference type="CDD" id="cd19071">
    <property type="entry name" value="AKR_AKR1-5-like"/>
    <property type="match status" value="1"/>
</dbReference>
<dbReference type="InterPro" id="IPR001680">
    <property type="entry name" value="WD40_rpt"/>
</dbReference>
<dbReference type="AlphaFoldDB" id="A0A4T0J5M6"/>
<dbReference type="Pfam" id="PF00400">
    <property type="entry name" value="WD40"/>
    <property type="match status" value="3"/>
</dbReference>
<dbReference type="InterPro" id="IPR036322">
    <property type="entry name" value="WD40_repeat_dom_sf"/>
</dbReference>
<dbReference type="FunFam" id="3.20.20.100:FF:000002">
    <property type="entry name" value="2,5-diketo-D-gluconic acid reductase A"/>
    <property type="match status" value="1"/>
</dbReference>
<evidence type="ECO:0000313" key="8">
    <source>
        <dbReference type="EMBL" id="TIB37387.1"/>
    </source>
</evidence>
<dbReference type="PRINTS" id="PR00069">
    <property type="entry name" value="ALDKETRDTASE"/>
</dbReference>
<feature type="compositionally biased region" description="Basic and acidic residues" evidence="5">
    <location>
        <begin position="1"/>
        <end position="13"/>
    </location>
</feature>
<evidence type="ECO:0000259" key="7">
    <source>
        <dbReference type="Pfam" id="PF12894"/>
    </source>
</evidence>
<keyword evidence="1 4" id="KW-0853">WD repeat</keyword>
<gene>
    <name evidence="8" type="ORF">E3P86_02189</name>
</gene>
<accession>A0A4T0J5M6</accession>
<keyword evidence="3" id="KW-0560">Oxidoreductase</keyword>
<dbReference type="InterPro" id="IPR024977">
    <property type="entry name" value="Apc4-like_WD40_dom"/>
</dbReference>
<dbReference type="PANTHER" id="PTHR19856">
    <property type="entry name" value="WD-REPEATCONTAINING PROTEIN WDR1"/>
    <property type="match status" value="1"/>
</dbReference>
<dbReference type="SMART" id="SM00320">
    <property type="entry name" value="WD40"/>
    <property type="match status" value="9"/>
</dbReference>
<dbReference type="Pfam" id="PF00248">
    <property type="entry name" value="Aldo_ket_red"/>
    <property type="match status" value="1"/>
</dbReference>
<dbReference type="Gene3D" id="3.20.20.100">
    <property type="entry name" value="NADP-dependent oxidoreductase domain"/>
    <property type="match status" value="1"/>
</dbReference>
<dbReference type="InterPro" id="IPR020471">
    <property type="entry name" value="AKR"/>
</dbReference>
<dbReference type="GO" id="GO:0016616">
    <property type="term" value="F:oxidoreductase activity, acting on the CH-OH group of donors, NAD or NADP as acceptor"/>
    <property type="evidence" value="ECO:0007669"/>
    <property type="project" value="UniProtKB-ARBA"/>
</dbReference>
<dbReference type="InterPro" id="IPR015943">
    <property type="entry name" value="WD40/YVTN_repeat-like_dom_sf"/>
</dbReference>
<dbReference type="InterPro" id="IPR023210">
    <property type="entry name" value="NADP_OxRdtase_dom"/>
</dbReference>
<organism evidence="8 9">
    <name type="scientific">Wallemia ichthyophaga</name>
    <dbReference type="NCBI Taxonomy" id="245174"/>
    <lineage>
        <taxon>Eukaryota</taxon>
        <taxon>Fungi</taxon>
        <taxon>Dikarya</taxon>
        <taxon>Basidiomycota</taxon>
        <taxon>Wallemiomycotina</taxon>
        <taxon>Wallemiomycetes</taxon>
        <taxon>Wallemiales</taxon>
        <taxon>Wallemiaceae</taxon>
        <taxon>Wallemia</taxon>
    </lineage>
</organism>
<dbReference type="FunFam" id="2.130.10.10:FF:000102">
    <property type="entry name" value="Actin-interacting protein 1"/>
    <property type="match status" value="1"/>
</dbReference>
<dbReference type="PANTHER" id="PTHR19856:SF0">
    <property type="entry name" value="WD REPEAT-CONTAINING PROTEIN 1"/>
    <property type="match status" value="1"/>
</dbReference>
<dbReference type="CDD" id="cd00200">
    <property type="entry name" value="WD40"/>
    <property type="match status" value="1"/>
</dbReference>
<dbReference type="SUPFAM" id="SSF50978">
    <property type="entry name" value="WD40 repeat-like"/>
    <property type="match status" value="1"/>
</dbReference>
<evidence type="ECO:0000256" key="5">
    <source>
        <dbReference type="SAM" id="MobiDB-lite"/>
    </source>
</evidence>
<reference evidence="8 9" key="1">
    <citation type="submission" date="2019-03" db="EMBL/GenBank/DDBJ databases">
        <title>Sequencing 23 genomes of Wallemia ichthyophaga.</title>
        <authorList>
            <person name="Gostincar C."/>
        </authorList>
    </citation>
    <scope>NUCLEOTIDE SEQUENCE [LARGE SCALE GENOMIC DNA]</scope>
    <source>
        <strain evidence="8 9">EXF-6200</strain>
    </source>
</reference>
<dbReference type="PROSITE" id="PS50294">
    <property type="entry name" value="WD_REPEATS_REGION"/>
    <property type="match status" value="2"/>
</dbReference>
<evidence type="ECO:0008006" key="10">
    <source>
        <dbReference type="Google" id="ProtNLM"/>
    </source>
</evidence>
<dbReference type="SUPFAM" id="SSF50998">
    <property type="entry name" value="Quinoprotein alcohol dehydrogenase-like"/>
    <property type="match status" value="1"/>
</dbReference>
<dbReference type="InterPro" id="IPR036812">
    <property type="entry name" value="NAD(P)_OxRdtase_dom_sf"/>
</dbReference>
<evidence type="ECO:0000313" key="9">
    <source>
        <dbReference type="Proteomes" id="UP000310689"/>
    </source>
</evidence>
<feature type="repeat" description="WD" evidence="4">
    <location>
        <begin position="419"/>
        <end position="452"/>
    </location>
</feature>
<feature type="repeat" description="WD" evidence="4">
    <location>
        <begin position="593"/>
        <end position="624"/>
    </location>
</feature>
<proteinExistence type="predicted"/>
<dbReference type="GO" id="GO:0051015">
    <property type="term" value="F:actin filament binding"/>
    <property type="evidence" value="ECO:0007669"/>
    <property type="project" value="TreeGrafter"/>
</dbReference>
<dbReference type="PROSITE" id="PS00062">
    <property type="entry name" value="ALDOKETO_REDUCTASE_2"/>
    <property type="match status" value="1"/>
</dbReference>
<dbReference type="SUPFAM" id="SSF51430">
    <property type="entry name" value="NAD(P)-linked oxidoreductase"/>
    <property type="match status" value="1"/>
</dbReference>
<dbReference type="InterPro" id="IPR011047">
    <property type="entry name" value="Quinoprotein_ADH-like_sf"/>
</dbReference>
<dbReference type="Pfam" id="PF12894">
    <property type="entry name" value="ANAPC4_WD40"/>
    <property type="match status" value="1"/>
</dbReference>
<dbReference type="PROSITE" id="PS50082">
    <property type="entry name" value="WD_REPEATS_2"/>
    <property type="match status" value="3"/>
</dbReference>
<dbReference type="GO" id="GO:0030864">
    <property type="term" value="C:cortical actin cytoskeleton"/>
    <property type="evidence" value="ECO:0007669"/>
    <property type="project" value="TreeGrafter"/>
</dbReference>
<feature type="repeat" description="WD" evidence="4">
    <location>
        <begin position="550"/>
        <end position="591"/>
    </location>
</feature>
<keyword evidence="2" id="KW-0677">Repeat</keyword>
<comment type="caution">
    <text evidence="8">The sequence shown here is derived from an EMBL/GenBank/DDBJ whole genome shotgun (WGS) entry which is preliminary data.</text>
</comment>
<dbReference type="Gene3D" id="2.130.10.10">
    <property type="entry name" value="YVTN repeat-like/Quinoprotein amine dehydrogenase"/>
    <property type="match status" value="2"/>
</dbReference>
<sequence length="997" mass="108378">MNTERADTTESFKGHFNIPNKPQATSRGSKDDDWYPPAGSRAAKALEHLFDDADEFDEADWRNWVEEDKSANQLGNGQVINSIGLGLWKVDKNNTERVVSDALDLGYRHIDGAFAYGNSDKVGAALTKSGIDRKNLWLTTKNWNSFWDPSLVKASAEQELESFGTNYLDLLLLHWPVAFANPDKVLDKMPVKQEGKQLPVIDREAMEKLEQTWEAMEGLVKEGKVRSLGISNFSAGKTENLLKFAKEKPLVNQVEINLHCSQPDLVKFNEENGILTQAYSPLGSDTKQASYSKEPLIQELSKKANVSPTQLILAWHLKRGINPLPRSMNKEHLKENLDAVNVQLPQDVFDALQEESAKTPANRVVNPSKAWQTNIFSDENERGRATKLSVDVKGEKLVYGNGRSVVIRDLGNPSDSFIYQGHIHPITVARISPSGFYCASADTSGTVRVWDLVGEDHVLKTEIRATTGPIADLDWDGESQRIIAVGSGRESTGRAFLMDSGSSCGEISGHSKPANAVTMRSKRPFRALTASDDTTLVFYTGTPYKLNKTLKSHSKFVQDVRFSPDDKVCVSVGSDGAFVVYDGNTGDVIHEARSAHAGSVYGLAWESSSNRFATASADRTVKVWCAHTFKQLLSYEVGKDIGSQQVGIVWPSNADGKGNNVISLGVDGTLNVIDVDQEKQEKDDNHTIHTHIHGPTRAITAFAQSADKNLLTGSFDGNLRSFKGDTGECAAVRGSTGKCVTKLCTRGIVQDPAVDVGALMIGFDDNLRAINTNFTHTTPLNVPLTAFAKGLTANGTHALVTCVNGAIDVIAYAQALHSPAQENVKKTTNINYLPSAIALDGDLVAIGDETGRVHLVQFDKHTGKLGDEVRVVERGRTEITTISFSPDGKLIAVGENSGKIVVYTRDGELCTSAWAFHTARVTGVEWTSDSKVAMSTSLDTNVYLYSVHKPSRNLSLKNVAAGGVVGGVWTVDAQSVAVAGSDGNIRTFNVDLSILSD</sequence>
<name>A0A4T0J5M6_WALIC</name>
<evidence type="ECO:0000259" key="6">
    <source>
        <dbReference type="Pfam" id="PF00248"/>
    </source>
</evidence>
<evidence type="ECO:0000256" key="4">
    <source>
        <dbReference type="PROSITE-ProRule" id="PRU00221"/>
    </source>
</evidence>
<protein>
    <recommendedName>
        <fullName evidence="10">NADP-dependent oxidoreductase domain-containing protein</fullName>
    </recommendedName>
</protein>
<dbReference type="InterPro" id="IPR018170">
    <property type="entry name" value="Aldo/ket_reductase_CS"/>
</dbReference>
<dbReference type="GO" id="GO:0030042">
    <property type="term" value="P:actin filament depolymerization"/>
    <property type="evidence" value="ECO:0007669"/>
    <property type="project" value="TreeGrafter"/>
</dbReference>
<evidence type="ECO:0000256" key="1">
    <source>
        <dbReference type="ARBA" id="ARBA00022574"/>
    </source>
</evidence>
<feature type="domain" description="Anaphase-promoting complex subunit 4-like WD40" evidence="7">
    <location>
        <begin position="842"/>
        <end position="928"/>
    </location>
</feature>